<keyword evidence="2" id="KW-1185">Reference proteome</keyword>
<dbReference type="EMBL" id="JAOWKY010000002">
    <property type="protein sequence ID" value="MCV2869230.1"/>
    <property type="molecule type" value="Genomic_DNA"/>
</dbReference>
<sequence length="188" mass="21170">MALERASMPVGIVVRRTPGVTRWAKWAWKVVAVLPGAPPANWRELRREGDAVEYHAATLTLDLWSSDTEAYRAALAAKTPGVVVVLRDDPDPDRDIPWKPAIITASPYEGQDYMDSGDGLIELVPMPLSMIGWVRDFVRQHHVEEGFIKRKRDRMRVDLVEDGKGDARIRQMSDVFRAPRGGGREDVQ</sequence>
<name>A0ABT2ZDR5_9RHOB</name>
<gene>
    <name evidence="1" type="ORF">OEW28_11385</name>
</gene>
<comment type="caution">
    <text evidence="1">The sequence shown here is derived from an EMBL/GenBank/DDBJ whole genome shotgun (WGS) entry which is preliminary data.</text>
</comment>
<dbReference type="Pfam" id="PF11749">
    <property type="entry name" value="DUF3305"/>
    <property type="match status" value="1"/>
</dbReference>
<accession>A0ABT2ZDR5</accession>
<dbReference type="Proteomes" id="UP001652542">
    <property type="component" value="Unassembled WGS sequence"/>
</dbReference>
<reference evidence="1 2" key="1">
    <citation type="submission" date="2022-10" db="EMBL/GenBank/DDBJ databases">
        <title>Defluviimonas sp. nov., isolated from ocean surface water.</title>
        <authorList>
            <person name="He W."/>
            <person name="Wang L."/>
            <person name="Zhang D.-F."/>
        </authorList>
    </citation>
    <scope>NUCLEOTIDE SEQUENCE [LARGE SCALE GENOMIC DNA]</scope>
    <source>
        <strain evidence="1 2">WL0002</strain>
    </source>
</reference>
<dbReference type="InterPro" id="IPR021736">
    <property type="entry name" value="DUF3305"/>
</dbReference>
<protein>
    <submittedName>
        <fullName evidence="1">DUF3305 domain-containing protein</fullName>
    </submittedName>
</protein>
<evidence type="ECO:0000313" key="2">
    <source>
        <dbReference type="Proteomes" id="UP001652542"/>
    </source>
</evidence>
<organism evidence="1 2">
    <name type="scientific">Albidovulum marisflavi</name>
    <dbReference type="NCBI Taxonomy" id="2984159"/>
    <lineage>
        <taxon>Bacteria</taxon>
        <taxon>Pseudomonadati</taxon>
        <taxon>Pseudomonadota</taxon>
        <taxon>Alphaproteobacteria</taxon>
        <taxon>Rhodobacterales</taxon>
        <taxon>Paracoccaceae</taxon>
        <taxon>Albidovulum</taxon>
    </lineage>
</organism>
<evidence type="ECO:0000313" key="1">
    <source>
        <dbReference type="EMBL" id="MCV2869230.1"/>
    </source>
</evidence>
<dbReference type="RefSeq" id="WP_263734881.1">
    <property type="nucleotide sequence ID" value="NZ_JAOWKY010000002.1"/>
</dbReference>
<proteinExistence type="predicted"/>